<dbReference type="PANTHER" id="PTHR34605:SF3">
    <property type="entry name" value="P CELL-TYPE AGGLUTINATION PROTEIN MAP4-LIKE-RELATED"/>
    <property type="match status" value="1"/>
</dbReference>
<gene>
    <name evidence="2" type="ORF">MAR_013768</name>
</gene>
<evidence type="ECO:0000256" key="1">
    <source>
        <dbReference type="ARBA" id="ARBA00023172"/>
    </source>
</evidence>
<reference evidence="2" key="1">
    <citation type="submission" date="2022-11" db="EMBL/GenBank/DDBJ databases">
        <title>Centuries of genome instability and evolution in soft-shell clam transmissible cancer (bioRxiv).</title>
        <authorList>
            <person name="Hart S.F.M."/>
            <person name="Yonemitsu M.A."/>
            <person name="Giersch R.M."/>
            <person name="Beal B.F."/>
            <person name="Arriagada G."/>
            <person name="Davis B.W."/>
            <person name="Ostrander E.A."/>
            <person name="Goff S.P."/>
            <person name="Metzger M.J."/>
        </authorList>
    </citation>
    <scope>NUCLEOTIDE SEQUENCE</scope>
    <source>
        <strain evidence="2">MELC-2E11</strain>
        <tissue evidence="2">Siphon/mantle</tissue>
    </source>
</reference>
<organism evidence="2 3">
    <name type="scientific">Mya arenaria</name>
    <name type="common">Soft-shell clam</name>
    <dbReference type="NCBI Taxonomy" id="6604"/>
    <lineage>
        <taxon>Eukaryota</taxon>
        <taxon>Metazoa</taxon>
        <taxon>Spiralia</taxon>
        <taxon>Lophotrochozoa</taxon>
        <taxon>Mollusca</taxon>
        <taxon>Bivalvia</taxon>
        <taxon>Autobranchia</taxon>
        <taxon>Heteroconchia</taxon>
        <taxon>Euheterodonta</taxon>
        <taxon>Imparidentia</taxon>
        <taxon>Neoheterodontei</taxon>
        <taxon>Myida</taxon>
        <taxon>Myoidea</taxon>
        <taxon>Myidae</taxon>
        <taxon>Mya</taxon>
    </lineage>
</organism>
<proteinExistence type="predicted"/>
<dbReference type="InterPro" id="IPR013762">
    <property type="entry name" value="Integrase-like_cat_sf"/>
</dbReference>
<evidence type="ECO:0000313" key="2">
    <source>
        <dbReference type="EMBL" id="WAR28064.1"/>
    </source>
</evidence>
<accession>A0ABY7G3G4</accession>
<dbReference type="EMBL" id="CP111026">
    <property type="protein sequence ID" value="WAR28064.1"/>
    <property type="molecule type" value="Genomic_DNA"/>
</dbReference>
<dbReference type="PANTHER" id="PTHR34605">
    <property type="entry name" value="PHAGE_INTEGRASE DOMAIN-CONTAINING PROTEIN"/>
    <property type="match status" value="1"/>
</dbReference>
<dbReference type="Proteomes" id="UP001164746">
    <property type="component" value="Chromosome 15"/>
</dbReference>
<evidence type="ECO:0000313" key="3">
    <source>
        <dbReference type="Proteomes" id="UP001164746"/>
    </source>
</evidence>
<dbReference type="Gene3D" id="1.10.443.10">
    <property type="entry name" value="Intergrase catalytic core"/>
    <property type="match status" value="1"/>
</dbReference>
<sequence>MVPTALACYLWKDRVGEIAVDAKAGPYTKVAQISDLSLSECKCTLLIRCSKTNQYGNSESLIFTHSSDSTICPVLSLKLYLSVRPNTDGPLFCHFRREPLTKYRFRAMLMKCLEFCGIRAIIKSHSFRIGAAALASMLNIPDDDVKLMGRWSSRGSTNRLANCVDSGLVNYQTGRGVCKRTANRTTPWHCTPTPNLHFGGNDLGSENCGLLRKNMKQLEKQLKVVFPMEERDWFSGISYKLENVIASP</sequence>
<dbReference type="SUPFAM" id="SSF56349">
    <property type="entry name" value="DNA breaking-rejoining enzymes"/>
    <property type="match status" value="1"/>
</dbReference>
<keyword evidence="3" id="KW-1185">Reference proteome</keyword>
<protein>
    <recommendedName>
        <fullName evidence="4">Tyr recombinase domain-containing protein</fullName>
    </recommendedName>
</protein>
<keyword evidence="1" id="KW-0233">DNA recombination</keyword>
<dbReference type="InterPro" id="IPR052925">
    <property type="entry name" value="Phage_Integrase-like_Recomb"/>
</dbReference>
<dbReference type="InterPro" id="IPR011010">
    <property type="entry name" value="DNA_brk_join_enz"/>
</dbReference>
<evidence type="ECO:0008006" key="4">
    <source>
        <dbReference type="Google" id="ProtNLM"/>
    </source>
</evidence>
<name>A0ABY7G3G4_MYAAR</name>